<name>A0ACC2WGG4_9TREE</name>
<evidence type="ECO:0000313" key="1">
    <source>
        <dbReference type="EMBL" id="KAJ9110511.1"/>
    </source>
</evidence>
<proteinExistence type="predicted"/>
<gene>
    <name evidence="1" type="ORF">QFC22_006718</name>
</gene>
<keyword evidence="2" id="KW-1185">Reference proteome</keyword>
<protein>
    <submittedName>
        <fullName evidence="1">Uncharacterized protein</fullName>
    </submittedName>
</protein>
<sequence length="159" mass="17129">MECQVRSRDGSGDVRDEFGIQDGFNAFITPINTISSRATAASNGDRALVGSEPSVNDPSSPTSPEGNTWPQFKEKDPNEIGFDGPDDPDDPFNMPVWRKWVIVISIASASTCVTCASSMAASTYAGLQKSYHISEEVAILTVFVRSAALLPRPCPDQPF</sequence>
<evidence type="ECO:0000313" key="2">
    <source>
        <dbReference type="Proteomes" id="UP001243375"/>
    </source>
</evidence>
<comment type="caution">
    <text evidence="1">The sequence shown here is derived from an EMBL/GenBank/DDBJ whole genome shotgun (WGS) entry which is preliminary data.</text>
</comment>
<accession>A0ACC2WGG4</accession>
<reference evidence="1" key="1">
    <citation type="submission" date="2023-04" db="EMBL/GenBank/DDBJ databases">
        <title>Draft Genome sequencing of Naganishia species isolated from polar environments using Oxford Nanopore Technology.</title>
        <authorList>
            <person name="Leo P."/>
            <person name="Venkateswaran K."/>
        </authorList>
    </citation>
    <scope>NUCLEOTIDE SEQUENCE</scope>
    <source>
        <strain evidence="1">MNA-CCFEE 5425</strain>
    </source>
</reference>
<dbReference type="Proteomes" id="UP001243375">
    <property type="component" value="Unassembled WGS sequence"/>
</dbReference>
<organism evidence="1 2">
    <name type="scientific">Naganishia vaughanmartiniae</name>
    <dbReference type="NCBI Taxonomy" id="1424756"/>
    <lineage>
        <taxon>Eukaryota</taxon>
        <taxon>Fungi</taxon>
        <taxon>Dikarya</taxon>
        <taxon>Basidiomycota</taxon>
        <taxon>Agaricomycotina</taxon>
        <taxon>Tremellomycetes</taxon>
        <taxon>Filobasidiales</taxon>
        <taxon>Filobasidiaceae</taxon>
        <taxon>Naganishia</taxon>
    </lineage>
</organism>
<dbReference type="EMBL" id="JASBWU010000039">
    <property type="protein sequence ID" value="KAJ9110511.1"/>
    <property type="molecule type" value="Genomic_DNA"/>
</dbReference>